<evidence type="ECO:0000313" key="1">
    <source>
        <dbReference type="EMBL" id="GAA5015856.1"/>
    </source>
</evidence>
<dbReference type="Proteomes" id="UP001500427">
    <property type="component" value="Unassembled WGS sequence"/>
</dbReference>
<proteinExistence type="predicted"/>
<dbReference type="EMBL" id="BAABIW010000001">
    <property type="protein sequence ID" value="GAA5015856.1"/>
    <property type="molecule type" value="Genomic_DNA"/>
</dbReference>
<protein>
    <recommendedName>
        <fullName evidence="3">Alpha/beta hydrolase family protein</fullName>
    </recommendedName>
</protein>
<evidence type="ECO:0008006" key="3">
    <source>
        <dbReference type="Google" id="ProtNLM"/>
    </source>
</evidence>
<comment type="caution">
    <text evidence="1">The sequence shown here is derived from an EMBL/GenBank/DDBJ whole genome shotgun (WGS) entry which is preliminary data.</text>
</comment>
<sequence length="243" mass="25849">MTTSRYADGALLLPSPLLPGHVMDDLAVSLGRAGLPATVAAPDLAPGEGPPDLVDRWARQVRSGTVVVAHSNAGYLAPHVRRAAGTGGPVVFVDAALPPPSGHHRLAPPALRSWLGELAEDEGLLPPWTRWWPREDLEQALPTGQFDDLDRTCPRLPLRWFDTTLTAPPGWAAEPDAYLAFGTTYADERAFAARRGWPVADLDGGHLHLLAEPDAVADAVLALVAQLSRGAGAPTPPPRQHTE</sequence>
<name>A0ABP9J1H1_9MICO</name>
<organism evidence="1 2">
    <name type="scientific">Terrabacter aeriphilus</name>
    <dbReference type="NCBI Taxonomy" id="515662"/>
    <lineage>
        <taxon>Bacteria</taxon>
        <taxon>Bacillati</taxon>
        <taxon>Actinomycetota</taxon>
        <taxon>Actinomycetes</taxon>
        <taxon>Micrococcales</taxon>
        <taxon>Intrasporangiaceae</taxon>
        <taxon>Terrabacter</taxon>
    </lineage>
</organism>
<evidence type="ECO:0000313" key="2">
    <source>
        <dbReference type="Proteomes" id="UP001500427"/>
    </source>
</evidence>
<reference evidence="2" key="1">
    <citation type="journal article" date="2019" name="Int. J. Syst. Evol. Microbiol.">
        <title>The Global Catalogue of Microorganisms (GCM) 10K type strain sequencing project: providing services to taxonomists for standard genome sequencing and annotation.</title>
        <authorList>
            <consortium name="The Broad Institute Genomics Platform"/>
            <consortium name="The Broad Institute Genome Sequencing Center for Infectious Disease"/>
            <person name="Wu L."/>
            <person name="Ma J."/>
        </authorList>
    </citation>
    <scope>NUCLEOTIDE SEQUENCE [LARGE SCALE GENOMIC DNA]</scope>
    <source>
        <strain evidence="2">JCM 17687</strain>
    </source>
</reference>
<keyword evidence="2" id="KW-1185">Reference proteome</keyword>
<accession>A0ABP9J1H1</accession>
<dbReference type="RefSeq" id="WP_345505447.1">
    <property type="nucleotide sequence ID" value="NZ_BAABIW010000001.1"/>
</dbReference>
<gene>
    <name evidence="1" type="ORF">GCM10023258_00890</name>
</gene>